<dbReference type="EMBL" id="GL983845">
    <property type="protein sequence ID" value="EGR31575.1"/>
    <property type="molecule type" value="Genomic_DNA"/>
</dbReference>
<dbReference type="AlphaFoldDB" id="G0QT81"/>
<dbReference type="FunCoup" id="G0QT81">
    <property type="interactions" value="39"/>
</dbReference>
<dbReference type="InterPro" id="IPR008971">
    <property type="entry name" value="HSP40/DnaJ_pept-bd"/>
</dbReference>
<dbReference type="GO" id="GO:0051087">
    <property type="term" value="F:protein-folding chaperone binding"/>
    <property type="evidence" value="ECO:0007669"/>
    <property type="project" value="TreeGrafter"/>
</dbReference>
<dbReference type="PROSITE" id="PS50076">
    <property type="entry name" value="DNAJ_2"/>
    <property type="match status" value="1"/>
</dbReference>
<dbReference type="PANTHER" id="PTHR24078:SF553">
    <property type="entry name" value="DNAJ HOMOLOG SUBFAMILY B MEMBER 5"/>
    <property type="match status" value="1"/>
</dbReference>
<dbReference type="GO" id="GO:0051082">
    <property type="term" value="F:unfolded protein binding"/>
    <property type="evidence" value="ECO:0007669"/>
    <property type="project" value="InterPro"/>
</dbReference>
<dbReference type="PRINTS" id="PR00625">
    <property type="entry name" value="JDOMAIN"/>
</dbReference>
<dbReference type="SUPFAM" id="SSF46565">
    <property type="entry name" value="Chaperone J-domain"/>
    <property type="match status" value="1"/>
</dbReference>
<sequence length="344" mass="40067">MSRNYYEDLQIERDATKSQVAAAYRKLALRWHPKLSSDDWQTSYNIFSQISEAYEVLSDSIKRAFYDKHGEQKLKNGFFSTAGLQGGYRFGGNPEEIFEKFFGTNNPYQQIYDTDNQENVGSLLSYAFGAQNQPQPQPPNVLNVIVQCTLSELYNGCSKDVIYQRIILNQDGRTTKEIKETKQFQGFRIKKQFQKNRQLEIKPGYKNGQTIRYPRQGNETPGLYNSDLVFIIKEIPHPTLKRKENDLIFRWKCKLIDSLLGNPVQFITLDGRKLHIPIDQIVGPKTYKLIKGEGMTIYNSDEFKVENFNKPLQRGDLYIKFEIEFPTKIDENRRDELIEILGQK</sequence>
<evidence type="ECO:0000313" key="4">
    <source>
        <dbReference type="Proteomes" id="UP000008983"/>
    </source>
</evidence>
<evidence type="ECO:0000313" key="3">
    <source>
        <dbReference type="EMBL" id="EGR31575.1"/>
    </source>
</evidence>
<dbReference type="InterPro" id="IPR051339">
    <property type="entry name" value="DnaJ_subfamily_B"/>
</dbReference>
<evidence type="ECO:0000256" key="1">
    <source>
        <dbReference type="ARBA" id="ARBA00023186"/>
    </source>
</evidence>
<dbReference type="GO" id="GO:0005829">
    <property type="term" value="C:cytosol"/>
    <property type="evidence" value="ECO:0007669"/>
    <property type="project" value="TreeGrafter"/>
</dbReference>
<dbReference type="Gene3D" id="1.10.287.110">
    <property type="entry name" value="DnaJ domain"/>
    <property type="match status" value="1"/>
</dbReference>
<dbReference type="eggNOG" id="KOG0714">
    <property type="taxonomic scope" value="Eukaryota"/>
</dbReference>
<dbReference type="SUPFAM" id="SSF49493">
    <property type="entry name" value="HSP40/DnaJ peptide-binding domain"/>
    <property type="match status" value="2"/>
</dbReference>
<proteinExistence type="predicted"/>
<reference evidence="3 4" key="1">
    <citation type="submission" date="2011-07" db="EMBL/GenBank/DDBJ databases">
        <authorList>
            <person name="Coyne R."/>
            <person name="Brami D."/>
            <person name="Johnson J."/>
            <person name="Hostetler J."/>
            <person name="Hannick L."/>
            <person name="Clark T."/>
            <person name="Cassidy-Hanley D."/>
            <person name="Inman J."/>
        </authorList>
    </citation>
    <scope>NUCLEOTIDE SEQUENCE [LARGE SCALE GENOMIC DNA]</scope>
    <source>
        <strain evidence="3 4">G5</strain>
    </source>
</reference>
<gene>
    <name evidence="3" type="ORF">IMG5_106680</name>
</gene>
<feature type="domain" description="J" evidence="2">
    <location>
        <begin position="4"/>
        <end position="70"/>
    </location>
</feature>
<dbReference type="InterPro" id="IPR002939">
    <property type="entry name" value="DnaJ_C"/>
</dbReference>
<accession>G0QT81</accession>
<dbReference type="OMA" id="FAGRDFY"/>
<dbReference type="RefSeq" id="XP_004035061.1">
    <property type="nucleotide sequence ID" value="XM_004035013.1"/>
</dbReference>
<dbReference type="PROSITE" id="PS00636">
    <property type="entry name" value="DNAJ_1"/>
    <property type="match status" value="1"/>
</dbReference>
<dbReference type="InParanoid" id="G0QT81"/>
<dbReference type="Proteomes" id="UP000008983">
    <property type="component" value="Unassembled WGS sequence"/>
</dbReference>
<dbReference type="InterPro" id="IPR001623">
    <property type="entry name" value="DnaJ_domain"/>
</dbReference>
<dbReference type="STRING" id="857967.G0QT81"/>
<organism evidence="3 4">
    <name type="scientific">Ichthyophthirius multifiliis</name>
    <name type="common">White spot disease agent</name>
    <name type="synonym">Ich</name>
    <dbReference type="NCBI Taxonomy" id="5932"/>
    <lineage>
        <taxon>Eukaryota</taxon>
        <taxon>Sar</taxon>
        <taxon>Alveolata</taxon>
        <taxon>Ciliophora</taxon>
        <taxon>Intramacronucleata</taxon>
        <taxon>Oligohymenophorea</taxon>
        <taxon>Hymenostomatida</taxon>
        <taxon>Ophryoglenina</taxon>
        <taxon>Ichthyophthirius</taxon>
    </lineage>
</organism>
<evidence type="ECO:0000259" key="2">
    <source>
        <dbReference type="PROSITE" id="PS50076"/>
    </source>
</evidence>
<dbReference type="GeneID" id="14907718"/>
<dbReference type="CDD" id="cd10747">
    <property type="entry name" value="DnaJ_C"/>
    <property type="match status" value="1"/>
</dbReference>
<keyword evidence="4" id="KW-1185">Reference proteome</keyword>
<dbReference type="SMART" id="SM00271">
    <property type="entry name" value="DnaJ"/>
    <property type="match status" value="1"/>
</dbReference>
<name>G0QT81_ICHMU</name>
<protein>
    <recommendedName>
        <fullName evidence="2">J domain-containing protein</fullName>
    </recommendedName>
</protein>
<dbReference type="OrthoDB" id="550424at2759"/>
<keyword evidence="1" id="KW-0143">Chaperone</keyword>
<dbReference type="Pfam" id="PF01556">
    <property type="entry name" value="DnaJ_C"/>
    <property type="match status" value="1"/>
</dbReference>
<dbReference type="Gene3D" id="2.60.260.20">
    <property type="entry name" value="Urease metallochaperone UreE, N-terminal domain"/>
    <property type="match status" value="2"/>
</dbReference>
<dbReference type="PANTHER" id="PTHR24078">
    <property type="entry name" value="DNAJ HOMOLOG SUBFAMILY C MEMBER"/>
    <property type="match status" value="1"/>
</dbReference>
<dbReference type="InterPro" id="IPR018253">
    <property type="entry name" value="DnaJ_domain_CS"/>
</dbReference>
<dbReference type="InterPro" id="IPR036869">
    <property type="entry name" value="J_dom_sf"/>
</dbReference>
<dbReference type="CDD" id="cd06257">
    <property type="entry name" value="DnaJ"/>
    <property type="match status" value="1"/>
</dbReference>
<dbReference type="GO" id="GO:0006457">
    <property type="term" value="P:protein folding"/>
    <property type="evidence" value="ECO:0007669"/>
    <property type="project" value="InterPro"/>
</dbReference>
<dbReference type="Pfam" id="PF00226">
    <property type="entry name" value="DnaJ"/>
    <property type="match status" value="1"/>
</dbReference>